<organism evidence="2 3">
    <name type="scientific">Timema podura</name>
    <name type="common">Walking stick</name>
    <dbReference type="NCBI Taxonomy" id="61482"/>
    <lineage>
        <taxon>Eukaryota</taxon>
        <taxon>Metazoa</taxon>
        <taxon>Ecdysozoa</taxon>
        <taxon>Arthropoda</taxon>
        <taxon>Hexapoda</taxon>
        <taxon>Insecta</taxon>
        <taxon>Pterygota</taxon>
        <taxon>Neoptera</taxon>
        <taxon>Polyneoptera</taxon>
        <taxon>Phasmatodea</taxon>
        <taxon>Timematodea</taxon>
        <taxon>Timematoidea</taxon>
        <taxon>Timematidae</taxon>
        <taxon>Timema</taxon>
    </lineage>
</organism>
<comment type="caution">
    <text evidence="2">The sequence shown here is derived from an EMBL/GenBank/DDBJ whole genome shotgun (WGS) entry which is preliminary data.</text>
</comment>
<dbReference type="Proteomes" id="UP001153148">
    <property type="component" value="Unassembled WGS sequence"/>
</dbReference>
<reference evidence="2" key="1">
    <citation type="submission" date="2021-03" db="EMBL/GenBank/DDBJ databases">
        <authorList>
            <person name="Tran Van P."/>
        </authorList>
    </citation>
    <scope>NUCLEOTIDE SEQUENCE</scope>
</reference>
<sequence>MCYKCVGGGMHRGSLACITQLGGHARTSSNRATNISLRRMQGKTR</sequence>
<evidence type="ECO:0000256" key="1">
    <source>
        <dbReference type="SAM" id="MobiDB-lite"/>
    </source>
</evidence>
<keyword evidence="3" id="KW-1185">Reference proteome</keyword>
<feature type="compositionally biased region" description="Polar residues" evidence="1">
    <location>
        <begin position="26"/>
        <end position="36"/>
    </location>
</feature>
<protein>
    <submittedName>
        <fullName evidence="2">Uncharacterized protein</fullName>
    </submittedName>
</protein>
<evidence type="ECO:0000313" key="2">
    <source>
        <dbReference type="EMBL" id="CAG2058778.1"/>
    </source>
</evidence>
<dbReference type="EMBL" id="CAJPIN010007964">
    <property type="protein sequence ID" value="CAG2058778.1"/>
    <property type="molecule type" value="Genomic_DNA"/>
</dbReference>
<proteinExistence type="predicted"/>
<evidence type="ECO:0000313" key="3">
    <source>
        <dbReference type="Proteomes" id="UP001153148"/>
    </source>
</evidence>
<gene>
    <name evidence="2" type="ORF">TPAB3V08_LOCUS5745</name>
</gene>
<name>A0ABN7NSG9_TIMPD</name>
<accession>A0ABN7NSG9</accession>
<feature type="region of interest" description="Disordered" evidence="1">
    <location>
        <begin position="25"/>
        <end position="45"/>
    </location>
</feature>